<dbReference type="PANTHER" id="PTHR31734:SF114">
    <property type="entry name" value="AUXIN-RESPONSIVE PROTEIN IAA32"/>
    <property type="match status" value="1"/>
</dbReference>
<proteinExistence type="inferred from homology"/>
<evidence type="ECO:0000256" key="1">
    <source>
        <dbReference type="ARBA" id="ARBA00004123"/>
    </source>
</evidence>
<keyword evidence="5 8" id="KW-0804">Transcription</keyword>
<reference evidence="10 11" key="1">
    <citation type="journal article" date="2015" name="Proc. Natl. Acad. Sci. U.S.A.">
        <title>The resurrection genome of Boea hygrometrica: A blueprint for survival of dehydration.</title>
        <authorList>
            <person name="Xiao L."/>
            <person name="Yang G."/>
            <person name="Zhang L."/>
            <person name="Yang X."/>
            <person name="Zhao S."/>
            <person name="Ji Z."/>
            <person name="Zhou Q."/>
            <person name="Hu M."/>
            <person name="Wang Y."/>
            <person name="Chen M."/>
            <person name="Xu Y."/>
            <person name="Jin H."/>
            <person name="Xiao X."/>
            <person name="Hu G."/>
            <person name="Bao F."/>
            <person name="Hu Y."/>
            <person name="Wan P."/>
            <person name="Li L."/>
            <person name="Deng X."/>
            <person name="Kuang T."/>
            <person name="Xiang C."/>
            <person name="Zhu J.K."/>
            <person name="Oliver M.J."/>
            <person name="He Y."/>
        </authorList>
    </citation>
    <scope>NUCLEOTIDE SEQUENCE [LARGE SCALE GENOMIC DNA]</scope>
    <source>
        <strain evidence="11">cv. XS01</strain>
    </source>
</reference>
<dbReference type="InterPro" id="IPR003311">
    <property type="entry name" value="AUX_IAA"/>
</dbReference>
<protein>
    <recommendedName>
        <fullName evidence="8">Auxin-responsive protein</fullName>
    </recommendedName>
</protein>
<comment type="similarity">
    <text evidence="2 8">Belongs to the Aux/IAA family.</text>
</comment>
<feature type="domain" description="PB1" evidence="9">
    <location>
        <begin position="1"/>
        <end position="82"/>
    </location>
</feature>
<dbReference type="PANTHER" id="PTHR31734">
    <property type="entry name" value="AUXIN-RESPONSIVE PROTEIN IAA17"/>
    <property type="match status" value="1"/>
</dbReference>
<evidence type="ECO:0000256" key="3">
    <source>
        <dbReference type="ARBA" id="ARBA00022491"/>
    </source>
</evidence>
<evidence type="ECO:0000256" key="6">
    <source>
        <dbReference type="ARBA" id="ARBA00023242"/>
    </source>
</evidence>
<dbReference type="Pfam" id="PF02309">
    <property type="entry name" value="AUX_IAA"/>
    <property type="match status" value="1"/>
</dbReference>
<comment type="subunit">
    <text evidence="8">Homodimers and heterodimers.</text>
</comment>
<dbReference type="InterPro" id="IPR033389">
    <property type="entry name" value="AUX/IAA_dom"/>
</dbReference>
<comment type="function">
    <text evidence="8">Aux/IAA proteins are short-lived transcriptional factors that function as repressors of early auxin response genes at low auxin concentrations.</text>
</comment>
<gene>
    <name evidence="10" type="ORF">F511_11704</name>
</gene>
<dbReference type="Proteomes" id="UP000250235">
    <property type="component" value="Unassembled WGS sequence"/>
</dbReference>
<keyword evidence="11" id="KW-1185">Reference proteome</keyword>
<evidence type="ECO:0000313" key="11">
    <source>
        <dbReference type="Proteomes" id="UP000250235"/>
    </source>
</evidence>
<dbReference type="OrthoDB" id="1900465at2759"/>
<comment type="subcellular location">
    <subcellularLocation>
        <location evidence="1 8">Nucleus</location>
    </subcellularLocation>
</comment>
<keyword evidence="6 8" id="KW-0539">Nucleus</keyword>
<accession>A0A2Z7CCM8</accession>
<evidence type="ECO:0000256" key="5">
    <source>
        <dbReference type="ARBA" id="ARBA00023163"/>
    </source>
</evidence>
<evidence type="ECO:0000259" key="9">
    <source>
        <dbReference type="PROSITE" id="PS51745"/>
    </source>
</evidence>
<keyword evidence="4 8" id="KW-0805">Transcription regulation</keyword>
<keyword evidence="3 8" id="KW-0678">Repressor</keyword>
<dbReference type="GO" id="GO:0009734">
    <property type="term" value="P:auxin-activated signaling pathway"/>
    <property type="evidence" value="ECO:0007669"/>
    <property type="project" value="UniProtKB-UniRule"/>
</dbReference>
<evidence type="ECO:0000256" key="8">
    <source>
        <dbReference type="RuleBase" id="RU004549"/>
    </source>
</evidence>
<dbReference type="AlphaFoldDB" id="A0A2Z7CCM8"/>
<organism evidence="10 11">
    <name type="scientific">Dorcoceras hygrometricum</name>
    <dbReference type="NCBI Taxonomy" id="472368"/>
    <lineage>
        <taxon>Eukaryota</taxon>
        <taxon>Viridiplantae</taxon>
        <taxon>Streptophyta</taxon>
        <taxon>Embryophyta</taxon>
        <taxon>Tracheophyta</taxon>
        <taxon>Spermatophyta</taxon>
        <taxon>Magnoliopsida</taxon>
        <taxon>eudicotyledons</taxon>
        <taxon>Gunneridae</taxon>
        <taxon>Pentapetalae</taxon>
        <taxon>asterids</taxon>
        <taxon>lamiids</taxon>
        <taxon>Lamiales</taxon>
        <taxon>Gesneriaceae</taxon>
        <taxon>Didymocarpoideae</taxon>
        <taxon>Trichosporeae</taxon>
        <taxon>Loxocarpinae</taxon>
        <taxon>Dorcoceras</taxon>
    </lineage>
</organism>
<dbReference type="SUPFAM" id="SSF54277">
    <property type="entry name" value="CAD &amp; PB1 domains"/>
    <property type="match status" value="1"/>
</dbReference>
<dbReference type="PROSITE" id="PS51745">
    <property type="entry name" value="PB1"/>
    <property type="match status" value="1"/>
</dbReference>
<keyword evidence="7 8" id="KW-0927">Auxin signaling pathway</keyword>
<evidence type="ECO:0000256" key="7">
    <source>
        <dbReference type="ARBA" id="ARBA00023294"/>
    </source>
</evidence>
<dbReference type="GO" id="GO:0005634">
    <property type="term" value="C:nucleus"/>
    <property type="evidence" value="ECO:0007669"/>
    <property type="project" value="UniProtKB-SubCell"/>
</dbReference>
<name>A0A2Z7CCM8_9LAMI</name>
<dbReference type="Gene3D" id="3.10.20.90">
    <property type="entry name" value="Phosphatidylinositol 3-kinase Catalytic Subunit, Chain A, domain 1"/>
    <property type="match status" value="1"/>
</dbReference>
<sequence>MDGVIVGRKVCIVDHMDYLSLALQLEDMFGKYTISGLRLFEVGSQFTLFYKDIDEQWRTIADVPWKEFVDRVQRLRIACIHDEARRVVSSSFLI</sequence>
<dbReference type="GO" id="GO:0006355">
    <property type="term" value="P:regulation of DNA-templated transcription"/>
    <property type="evidence" value="ECO:0007669"/>
    <property type="project" value="InterPro"/>
</dbReference>
<evidence type="ECO:0000313" key="10">
    <source>
        <dbReference type="EMBL" id="KZV42108.1"/>
    </source>
</evidence>
<dbReference type="InterPro" id="IPR053793">
    <property type="entry name" value="PB1-like"/>
</dbReference>
<evidence type="ECO:0000256" key="2">
    <source>
        <dbReference type="ARBA" id="ARBA00006728"/>
    </source>
</evidence>
<dbReference type="EMBL" id="KQ999306">
    <property type="protein sequence ID" value="KZV42108.1"/>
    <property type="molecule type" value="Genomic_DNA"/>
</dbReference>
<evidence type="ECO:0000256" key="4">
    <source>
        <dbReference type="ARBA" id="ARBA00023015"/>
    </source>
</evidence>